<organism evidence="1 2">
    <name type="scientific">Metschnikowia bicuspidata</name>
    <dbReference type="NCBI Taxonomy" id="27322"/>
    <lineage>
        <taxon>Eukaryota</taxon>
        <taxon>Fungi</taxon>
        <taxon>Dikarya</taxon>
        <taxon>Ascomycota</taxon>
        <taxon>Saccharomycotina</taxon>
        <taxon>Pichiomycetes</taxon>
        <taxon>Metschnikowiaceae</taxon>
        <taxon>Metschnikowia</taxon>
    </lineage>
</organism>
<evidence type="ECO:0000313" key="1">
    <source>
        <dbReference type="EMBL" id="RKP31762.1"/>
    </source>
</evidence>
<reference evidence="2" key="1">
    <citation type="journal article" date="2018" name="Nat. Microbiol.">
        <title>Leveraging single-cell genomics to expand the fungal tree of life.</title>
        <authorList>
            <person name="Ahrendt S.R."/>
            <person name="Quandt C.A."/>
            <person name="Ciobanu D."/>
            <person name="Clum A."/>
            <person name="Salamov A."/>
            <person name="Andreopoulos B."/>
            <person name="Cheng J.F."/>
            <person name="Woyke T."/>
            <person name="Pelin A."/>
            <person name="Henrissat B."/>
            <person name="Reynolds N.K."/>
            <person name="Benny G.L."/>
            <person name="Smith M.E."/>
            <person name="James T.Y."/>
            <person name="Grigoriev I.V."/>
        </authorList>
    </citation>
    <scope>NUCLEOTIDE SEQUENCE [LARGE SCALE GENOMIC DNA]</scope>
    <source>
        <strain evidence="2">Baker2002</strain>
    </source>
</reference>
<name>A0A4P9ZH44_9ASCO</name>
<protein>
    <recommendedName>
        <fullName evidence="3">F-box domain-containing protein</fullName>
    </recommendedName>
</protein>
<gene>
    <name evidence="1" type="ORF">METBISCDRAFT_26244</name>
</gene>
<sequence length="466" mass="52457">MILRNVVVDASKRVCGYLEEMCHVHIAGILPAVVIRSLFAPTRFFKNLFHFPELGGHVWRLAVEGLFPDIVQYELDLFLRHVLPCLASIQVFRWYTDQRPLSTECLLVLPHHARRHGWQLCLQCACFRLHASLMLDLSNFGSDKALAHVDLNLFPAPQRVKVVRYALRTSLPFADVTLANVIRSANAFKCRGIDASLSYIEPLFAPSSDADILLRAVHISSLRQLAIVNCMELGLDTPAHVLLKKLEPALSHLLLLHYDVRTDCRDDSLFSCLSHCTRLQLLVVSLHLHRQNGVVDFTTHMKKTQALSASLLRLELSADFAESQHRPSCNACSQAVCVKSLVALSCLIQLRVLSLPVVLAQLQHLAELLEPLSRLAVLRVTVTTSARQKALHSACLIVQEYFTCPSTFSSAVLDSNEQKYLALATQYRLRLPNLAFVSFDFKMHSLIFDCRFHPKVALKDSTFLDH</sequence>
<dbReference type="OrthoDB" id="3162794at2759"/>
<dbReference type="EMBL" id="ML004437">
    <property type="protein sequence ID" value="RKP31762.1"/>
    <property type="molecule type" value="Genomic_DNA"/>
</dbReference>
<evidence type="ECO:0000313" key="2">
    <source>
        <dbReference type="Proteomes" id="UP000268321"/>
    </source>
</evidence>
<keyword evidence="2" id="KW-1185">Reference proteome</keyword>
<accession>A0A4P9ZH44</accession>
<dbReference type="AlphaFoldDB" id="A0A4P9ZH44"/>
<evidence type="ECO:0008006" key="3">
    <source>
        <dbReference type="Google" id="ProtNLM"/>
    </source>
</evidence>
<dbReference type="Proteomes" id="UP000268321">
    <property type="component" value="Unassembled WGS sequence"/>
</dbReference>
<proteinExistence type="predicted"/>